<proteinExistence type="predicted"/>
<dbReference type="InterPro" id="IPR051206">
    <property type="entry name" value="NAMLAA_amidase_2"/>
</dbReference>
<dbReference type="Proteomes" id="UP000002026">
    <property type="component" value="Chromosome"/>
</dbReference>
<dbReference type="InterPro" id="IPR018337">
    <property type="entry name" value="Cell_wall/Cho-bd_repeat"/>
</dbReference>
<dbReference type="AlphaFoldDB" id="C7N6M2"/>
<feature type="domain" description="N-acetylmuramoyl-L-alanine amidase" evidence="6">
    <location>
        <begin position="11"/>
        <end position="154"/>
    </location>
</feature>
<dbReference type="SMART" id="SM00644">
    <property type="entry name" value="Ami_2"/>
    <property type="match status" value="1"/>
</dbReference>
<evidence type="ECO:0000259" key="6">
    <source>
        <dbReference type="SMART" id="SM00644"/>
    </source>
</evidence>
<dbReference type="PANTHER" id="PTHR30417">
    <property type="entry name" value="N-ACETYLMURAMOYL-L-ALANINE AMIDASE AMID"/>
    <property type="match status" value="1"/>
</dbReference>
<dbReference type="Gene3D" id="2.10.270.10">
    <property type="entry name" value="Cholin Binding"/>
    <property type="match status" value="1"/>
</dbReference>
<name>C7N6M2_SLAHD</name>
<evidence type="ECO:0000256" key="5">
    <source>
        <dbReference type="ARBA" id="ARBA00023316"/>
    </source>
</evidence>
<dbReference type="SUPFAM" id="SSF69360">
    <property type="entry name" value="Cell wall binding repeat"/>
    <property type="match status" value="1"/>
</dbReference>
<dbReference type="PANTHER" id="PTHR30417:SF1">
    <property type="entry name" value="N-ACETYLMURAMOYL-L-ALANINE AMIDASE AMID"/>
    <property type="match status" value="1"/>
</dbReference>
<dbReference type="Pfam" id="PF01473">
    <property type="entry name" value="Choline_bind_1"/>
    <property type="match status" value="3"/>
</dbReference>
<sequence>MSYEINKHHGSYNIQPRSASAVKYIVVHYTGSGTSAAPAALNNCQYFSGGDRQASAHYFIDDETIYEYADPSRHLTWHVGDGRGKYGITNTNSIGIEVCQDGDRPFTEAETKRLQWLVRRLMDEYGVPADRVVRHYDASRKLCPYYYTPGGSGGDAAWKALHRRITADGASKAGWVKSAKGWWYRRADGTWPASKWERIGGDWYCFDKDGYAMADCWKKSGGKWYWLRGDCRMAKSTVLHKDGRWYALGADGAMLRSVATDKSGALRL</sequence>
<reference evidence="7 8" key="1">
    <citation type="journal article" date="2009" name="Stand. Genomic Sci.">
        <title>Complete genome sequence of Slackia heliotrinireducens type strain (RHS 1).</title>
        <authorList>
            <person name="Pukall R."/>
            <person name="Lapidus A."/>
            <person name="Nolan M."/>
            <person name="Copeland A."/>
            <person name="Glavina Del Rio T."/>
            <person name="Lucas S."/>
            <person name="Chen F."/>
            <person name="Tice H."/>
            <person name="Cheng J.F."/>
            <person name="Chertkov O."/>
            <person name="Bruce D."/>
            <person name="Goodwin L."/>
            <person name="Kuske C."/>
            <person name="Brettin T."/>
            <person name="Detter J.C."/>
            <person name="Han C."/>
            <person name="Pitluck S."/>
            <person name="Pati A."/>
            <person name="Mavrommatis K."/>
            <person name="Ivanova N."/>
            <person name="Ovchinnikova G."/>
            <person name="Chen A."/>
            <person name="Palaniappan K."/>
            <person name="Schneider S."/>
            <person name="Rohde M."/>
            <person name="Chain P."/>
            <person name="D'haeseleer P."/>
            <person name="Goker M."/>
            <person name="Bristow J."/>
            <person name="Eisen J.A."/>
            <person name="Markowitz V."/>
            <person name="Kyrpides N.C."/>
            <person name="Klenk H.P."/>
            <person name="Hugenholtz P."/>
        </authorList>
    </citation>
    <scope>NUCLEOTIDE SEQUENCE [LARGE SCALE GENOMIC DNA]</scope>
    <source>
        <strain evidence="8">ATCC 29202 / DSM 20476 / NCTC 11029 / RHS 1</strain>
    </source>
</reference>
<dbReference type="EC" id="3.5.1.28" evidence="2"/>
<gene>
    <name evidence="7" type="ordered locus">Shel_15380</name>
</gene>
<dbReference type="Gene3D" id="3.40.80.10">
    <property type="entry name" value="Peptidoglycan recognition protein-like"/>
    <property type="match status" value="1"/>
</dbReference>
<dbReference type="EMBL" id="CP001684">
    <property type="protein sequence ID" value="ACV22557.1"/>
    <property type="molecule type" value="Genomic_DNA"/>
</dbReference>
<dbReference type="InterPro" id="IPR002502">
    <property type="entry name" value="Amidase_domain"/>
</dbReference>
<dbReference type="CDD" id="cd06583">
    <property type="entry name" value="PGRP"/>
    <property type="match status" value="1"/>
</dbReference>
<dbReference type="HOGENOM" id="CLU_965430_0_0_11"/>
<evidence type="ECO:0000256" key="3">
    <source>
        <dbReference type="ARBA" id="ARBA00022737"/>
    </source>
</evidence>
<evidence type="ECO:0000256" key="2">
    <source>
        <dbReference type="ARBA" id="ARBA00011901"/>
    </source>
</evidence>
<keyword evidence="4" id="KW-0378">Hydrolase</keyword>
<evidence type="ECO:0000256" key="1">
    <source>
        <dbReference type="ARBA" id="ARBA00001561"/>
    </source>
</evidence>
<accession>C7N6M2</accession>
<dbReference type="Pfam" id="PF01510">
    <property type="entry name" value="Amidase_2"/>
    <property type="match status" value="1"/>
</dbReference>
<keyword evidence="5" id="KW-0961">Cell wall biogenesis/degradation</keyword>
<organism evidence="7 8">
    <name type="scientific">Slackia heliotrinireducens (strain ATCC 29202 / DSM 20476 / NCTC 11029 / RHS 1)</name>
    <name type="common">Peptococcus heliotrinreducens</name>
    <dbReference type="NCBI Taxonomy" id="471855"/>
    <lineage>
        <taxon>Bacteria</taxon>
        <taxon>Bacillati</taxon>
        <taxon>Actinomycetota</taxon>
        <taxon>Coriobacteriia</taxon>
        <taxon>Eggerthellales</taxon>
        <taxon>Eggerthellaceae</taxon>
        <taxon>Slackia</taxon>
    </lineage>
</organism>
<dbReference type="InterPro" id="IPR036505">
    <property type="entry name" value="Amidase/PGRP_sf"/>
</dbReference>
<evidence type="ECO:0000313" key="8">
    <source>
        <dbReference type="Proteomes" id="UP000002026"/>
    </source>
</evidence>
<keyword evidence="3" id="KW-0677">Repeat</keyword>
<keyword evidence="8" id="KW-1185">Reference proteome</keyword>
<evidence type="ECO:0000256" key="4">
    <source>
        <dbReference type="ARBA" id="ARBA00022801"/>
    </source>
</evidence>
<dbReference type="KEGG" id="shi:Shel_15380"/>
<dbReference type="RefSeq" id="WP_012798659.1">
    <property type="nucleotide sequence ID" value="NC_013165.1"/>
</dbReference>
<dbReference type="GO" id="GO:0009253">
    <property type="term" value="P:peptidoglycan catabolic process"/>
    <property type="evidence" value="ECO:0007669"/>
    <property type="project" value="InterPro"/>
</dbReference>
<dbReference type="STRING" id="471855.Shel_15380"/>
<dbReference type="GO" id="GO:0008745">
    <property type="term" value="F:N-acetylmuramoyl-L-alanine amidase activity"/>
    <property type="evidence" value="ECO:0007669"/>
    <property type="project" value="UniProtKB-EC"/>
</dbReference>
<dbReference type="GO" id="GO:0071555">
    <property type="term" value="P:cell wall organization"/>
    <property type="evidence" value="ECO:0007669"/>
    <property type="project" value="UniProtKB-KW"/>
</dbReference>
<evidence type="ECO:0000313" key="7">
    <source>
        <dbReference type="EMBL" id="ACV22557.1"/>
    </source>
</evidence>
<protein>
    <recommendedName>
        <fullName evidence="2">N-acetylmuramoyl-L-alanine amidase</fullName>
        <ecNumber evidence="2">3.5.1.28</ecNumber>
    </recommendedName>
</protein>
<dbReference type="SUPFAM" id="SSF55846">
    <property type="entry name" value="N-acetylmuramoyl-L-alanine amidase-like"/>
    <property type="match status" value="1"/>
</dbReference>
<comment type="catalytic activity">
    <reaction evidence="1">
        <text>Hydrolyzes the link between N-acetylmuramoyl residues and L-amino acid residues in certain cell-wall glycopeptides.</text>
        <dbReference type="EC" id="3.5.1.28"/>
    </reaction>
</comment>
<dbReference type="GO" id="GO:0009254">
    <property type="term" value="P:peptidoglycan turnover"/>
    <property type="evidence" value="ECO:0007669"/>
    <property type="project" value="TreeGrafter"/>
</dbReference>
<dbReference type="eggNOG" id="COG5632">
    <property type="taxonomic scope" value="Bacteria"/>
</dbReference>